<dbReference type="VEuPathDB" id="VectorBase:HLOH_053930"/>
<gene>
    <name evidence="1" type="ORF">HPB48_015988</name>
</gene>
<proteinExistence type="predicted"/>
<protein>
    <submittedName>
        <fullName evidence="1">Uncharacterized protein</fullName>
    </submittedName>
</protein>
<evidence type="ECO:0000313" key="2">
    <source>
        <dbReference type="Proteomes" id="UP000821853"/>
    </source>
</evidence>
<accession>A0A9J6FBN0</accession>
<name>A0A9J6FBN0_HAELO</name>
<dbReference type="AlphaFoldDB" id="A0A9J6FBN0"/>
<sequence length="142" mass="15675">MCEEFVAGVICPRLRERMLLEGDNLTFDHAVERSQLRDQNQRVSEAFANLVQRIQLQLRDSSARQGRRDDNCDNNGTLQLLRRPSAPSPDVNAAAAVVPGTRSAIACATCSAAGCSPSECPARGHTCFPCGRRCHFKRPYRS</sequence>
<dbReference type="Proteomes" id="UP000821853">
    <property type="component" value="Chromosome 1"/>
</dbReference>
<evidence type="ECO:0000313" key="1">
    <source>
        <dbReference type="EMBL" id="KAH9359540.1"/>
    </source>
</evidence>
<organism evidence="1 2">
    <name type="scientific">Haemaphysalis longicornis</name>
    <name type="common">Bush tick</name>
    <dbReference type="NCBI Taxonomy" id="44386"/>
    <lineage>
        <taxon>Eukaryota</taxon>
        <taxon>Metazoa</taxon>
        <taxon>Ecdysozoa</taxon>
        <taxon>Arthropoda</taxon>
        <taxon>Chelicerata</taxon>
        <taxon>Arachnida</taxon>
        <taxon>Acari</taxon>
        <taxon>Parasitiformes</taxon>
        <taxon>Ixodida</taxon>
        <taxon>Ixodoidea</taxon>
        <taxon>Ixodidae</taxon>
        <taxon>Haemaphysalinae</taxon>
        <taxon>Haemaphysalis</taxon>
    </lineage>
</organism>
<dbReference type="OrthoDB" id="6507393at2759"/>
<keyword evidence="2" id="KW-1185">Reference proteome</keyword>
<comment type="caution">
    <text evidence="1">The sequence shown here is derived from an EMBL/GenBank/DDBJ whole genome shotgun (WGS) entry which is preliminary data.</text>
</comment>
<dbReference type="EMBL" id="JABSTR010000001">
    <property type="protein sequence ID" value="KAH9359540.1"/>
    <property type="molecule type" value="Genomic_DNA"/>
</dbReference>
<reference evidence="1 2" key="1">
    <citation type="journal article" date="2020" name="Cell">
        <title>Large-Scale Comparative Analyses of Tick Genomes Elucidate Their Genetic Diversity and Vector Capacities.</title>
        <authorList>
            <consortium name="Tick Genome and Microbiome Consortium (TIGMIC)"/>
            <person name="Jia N."/>
            <person name="Wang J."/>
            <person name="Shi W."/>
            <person name="Du L."/>
            <person name="Sun Y."/>
            <person name="Zhan W."/>
            <person name="Jiang J.F."/>
            <person name="Wang Q."/>
            <person name="Zhang B."/>
            <person name="Ji P."/>
            <person name="Bell-Sakyi L."/>
            <person name="Cui X.M."/>
            <person name="Yuan T.T."/>
            <person name="Jiang B.G."/>
            <person name="Yang W.F."/>
            <person name="Lam T.T."/>
            <person name="Chang Q.C."/>
            <person name="Ding S.J."/>
            <person name="Wang X.J."/>
            <person name="Zhu J.G."/>
            <person name="Ruan X.D."/>
            <person name="Zhao L."/>
            <person name="Wei J.T."/>
            <person name="Ye R.Z."/>
            <person name="Que T.C."/>
            <person name="Du C.H."/>
            <person name="Zhou Y.H."/>
            <person name="Cheng J.X."/>
            <person name="Dai P.F."/>
            <person name="Guo W.B."/>
            <person name="Han X.H."/>
            <person name="Huang E.J."/>
            <person name="Li L.F."/>
            <person name="Wei W."/>
            <person name="Gao Y.C."/>
            <person name="Liu J.Z."/>
            <person name="Shao H.Z."/>
            <person name="Wang X."/>
            <person name="Wang C.C."/>
            <person name="Yang T.C."/>
            <person name="Huo Q.B."/>
            <person name="Li W."/>
            <person name="Chen H.Y."/>
            <person name="Chen S.E."/>
            <person name="Zhou L.G."/>
            <person name="Ni X.B."/>
            <person name="Tian J.H."/>
            <person name="Sheng Y."/>
            <person name="Liu T."/>
            <person name="Pan Y.S."/>
            <person name="Xia L.Y."/>
            <person name="Li J."/>
            <person name="Zhao F."/>
            <person name="Cao W.C."/>
        </authorList>
    </citation>
    <scope>NUCLEOTIDE SEQUENCE [LARGE SCALE GENOMIC DNA]</scope>
    <source>
        <strain evidence="1">HaeL-2018</strain>
    </source>
</reference>